<protein>
    <recommendedName>
        <fullName evidence="1">BTB domain-containing protein</fullName>
    </recommendedName>
</protein>
<evidence type="ECO:0000259" key="1">
    <source>
        <dbReference type="PROSITE" id="PS50097"/>
    </source>
</evidence>
<dbReference type="Proteomes" id="UP000076727">
    <property type="component" value="Unassembled WGS sequence"/>
</dbReference>
<evidence type="ECO:0000313" key="3">
    <source>
        <dbReference type="Proteomes" id="UP000076727"/>
    </source>
</evidence>
<dbReference type="InterPro" id="IPR011333">
    <property type="entry name" value="SKP1/BTB/POZ_sf"/>
</dbReference>
<gene>
    <name evidence="2" type="ORF">DAEQUDRAFT_375136</name>
</gene>
<keyword evidence="3" id="KW-1185">Reference proteome</keyword>
<dbReference type="STRING" id="1314783.A0A165P7H0"/>
<reference evidence="2 3" key="1">
    <citation type="journal article" date="2016" name="Mol. Biol. Evol.">
        <title>Comparative Genomics of Early-Diverging Mushroom-Forming Fungi Provides Insights into the Origins of Lignocellulose Decay Capabilities.</title>
        <authorList>
            <person name="Nagy L.G."/>
            <person name="Riley R."/>
            <person name="Tritt A."/>
            <person name="Adam C."/>
            <person name="Daum C."/>
            <person name="Floudas D."/>
            <person name="Sun H."/>
            <person name="Yadav J.S."/>
            <person name="Pangilinan J."/>
            <person name="Larsson K.H."/>
            <person name="Matsuura K."/>
            <person name="Barry K."/>
            <person name="Labutti K."/>
            <person name="Kuo R."/>
            <person name="Ohm R.A."/>
            <person name="Bhattacharya S.S."/>
            <person name="Shirouzu T."/>
            <person name="Yoshinaga Y."/>
            <person name="Martin F.M."/>
            <person name="Grigoriev I.V."/>
            <person name="Hibbett D.S."/>
        </authorList>
    </citation>
    <scope>NUCLEOTIDE SEQUENCE [LARGE SCALE GENOMIC DNA]</scope>
    <source>
        <strain evidence="2 3">L-15889</strain>
    </source>
</reference>
<dbReference type="InterPro" id="IPR000210">
    <property type="entry name" value="BTB/POZ_dom"/>
</dbReference>
<accession>A0A165P7H0</accession>
<name>A0A165P7H0_9APHY</name>
<dbReference type="SMART" id="SM00225">
    <property type="entry name" value="BTB"/>
    <property type="match status" value="1"/>
</dbReference>
<dbReference type="CDD" id="cd18186">
    <property type="entry name" value="BTB_POZ_ZBTB_KLHL-like"/>
    <property type="match status" value="1"/>
</dbReference>
<dbReference type="EMBL" id="KV429072">
    <property type="protein sequence ID" value="KZT67863.1"/>
    <property type="molecule type" value="Genomic_DNA"/>
</dbReference>
<feature type="domain" description="BTB" evidence="1">
    <location>
        <begin position="51"/>
        <end position="119"/>
    </location>
</feature>
<sequence>MATSDAAPAAPLPPKTSTFTFGATTHFGSSEASRITLSVANYPFKNAHGDADVILQTADTVDFYVHRPTLRVASPLFKSMFDLPQPTPADSNSGDKPALPVIPITENAQTLDQLLRMCYLVRNPTFRGIMNLSPVLGAALKYQITEATDALTEKLLSFRQSLPLQVFAEACRHDLEDVAGQTAAAFCGQFGANNGQRTILPMHAMDEYTPGMDDVLASSYYRLLHYCAKHAAHTSSSAVSIPKFCSRLAQNFAPLRIGEKDQAFHPFCLLHSCPGDYNSCASLSSSL</sequence>
<evidence type="ECO:0000313" key="2">
    <source>
        <dbReference type="EMBL" id="KZT67863.1"/>
    </source>
</evidence>
<dbReference type="PROSITE" id="PS50097">
    <property type="entry name" value="BTB"/>
    <property type="match status" value="1"/>
</dbReference>
<dbReference type="OrthoDB" id="2790546at2759"/>
<dbReference type="Pfam" id="PF00651">
    <property type="entry name" value="BTB"/>
    <property type="match status" value="1"/>
</dbReference>
<dbReference type="SUPFAM" id="SSF54695">
    <property type="entry name" value="POZ domain"/>
    <property type="match status" value="1"/>
</dbReference>
<proteinExistence type="predicted"/>
<dbReference type="AlphaFoldDB" id="A0A165P7H0"/>
<organism evidence="2 3">
    <name type="scientific">Daedalea quercina L-15889</name>
    <dbReference type="NCBI Taxonomy" id="1314783"/>
    <lineage>
        <taxon>Eukaryota</taxon>
        <taxon>Fungi</taxon>
        <taxon>Dikarya</taxon>
        <taxon>Basidiomycota</taxon>
        <taxon>Agaricomycotina</taxon>
        <taxon>Agaricomycetes</taxon>
        <taxon>Polyporales</taxon>
        <taxon>Fomitopsis</taxon>
    </lineage>
</organism>
<dbReference type="Gene3D" id="3.30.710.10">
    <property type="entry name" value="Potassium Channel Kv1.1, Chain A"/>
    <property type="match status" value="1"/>
</dbReference>